<keyword evidence="1 2" id="KW-0378">Hydrolase</keyword>
<dbReference type="Gene3D" id="3.40.50.1000">
    <property type="entry name" value="HAD superfamily/HAD-like"/>
    <property type="match status" value="1"/>
</dbReference>
<accession>A0ABS2NQU1</accession>
<proteinExistence type="predicted"/>
<evidence type="ECO:0000256" key="1">
    <source>
        <dbReference type="ARBA" id="ARBA00022801"/>
    </source>
</evidence>
<gene>
    <name evidence="2" type="ORF">JOC73_001814</name>
</gene>
<comment type="caution">
    <text evidence="2">The sequence shown here is derived from an EMBL/GenBank/DDBJ whole genome shotgun (WGS) entry which is preliminary data.</text>
</comment>
<dbReference type="NCBIfam" id="TIGR01549">
    <property type="entry name" value="HAD-SF-IA-v1"/>
    <property type="match status" value="1"/>
</dbReference>
<name>A0ABS2NQU1_9FIRM</name>
<dbReference type="Pfam" id="PF00702">
    <property type="entry name" value="Hydrolase"/>
    <property type="match status" value="1"/>
</dbReference>
<dbReference type="Proteomes" id="UP001314796">
    <property type="component" value="Unassembled WGS sequence"/>
</dbReference>
<evidence type="ECO:0000313" key="3">
    <source>
        <dbReference type="Proteomes" id="UP001314796"/>
    </source>
</evidence>
<reference evidence="2 3" key="1">
    <citation type="submission" date="2021-01" db="EMBL/GenBank/DDBJ databases">
        <title>Genomic Encyclopedia of Type Strains, Phase IV (KMG-IV): sequencing the most valuable type-strain genomes for metagenomic binning, comparative biology and taxonomic classification.</title>
        <authorList>
            <person name="Goeker M."/>
        </authorList>
    </citation>
    <scope>NUCLEOTIDE SEQUENCE [LARGE SCALE GENOMIC DNA]</scope>
    <source>
        <strain evidence="2 3">DSM 25890</strain>
    </source>
</reference>
<dbReference type="SFLD" id="SFLDG01129">
    <property type="entry name" value="C1.5:_HAD__Beta-PGM__Phosphata"/>
    <property type="match status" value="1"/>
</dbReference>
<keyword evidence="3" id="KW-1185">Reference proteome</keyword>
<sequence length="238" mass="27719">MINTILFDLDGTLLPLDTDAFLRKYFNGLSIKFKDYFAGKELTELIWASTKYAVGNMDSTKTNKEAFFEDFFTRTNHPRDLLVSMFDEFYENDFRQIKDITTQSELMIKAVLLLKEKGYEMVVATNPIFPRSAVIQRIQWAGVNKEDFKLITSFENMHFCKPNPAYFQEILETIGKTPKECMMVGNDLEEDMISKKIGLTTYLIEDYMIARKDDVSNVDHRGNYKTFYDFVVSLPTLK</sequence>
<dbReference type="InterPro" id="IPR006439">
    <property type="entry name" value="HAD-SF_hydro_IA"/>
</dbReference>
<dbReference type="InterPro" id="IPR051540">
    <property type="entry name" value="S-2-haloacid_dehalogenase"/>
</dbReference>
<protein>
    <submittedName>
        <fullName evidence="2">HAD superfamily hydrolase (TIGR01549 family)</fullName>
    </submittedName>
</protein>
<dbReference type="PANTHER" id="PTHR43316">
    <property type="entry name" value="HYDROLASE, HALOACID DELAHOGENASE-RELATED"/>
    <property type="match status" value="1"/>
</dbReference>
<dbReference type="EMBL" id="JAFBEE010000010">
    <property type="protein sequence ID" value="MBM7615252.1"/>
    <property type="molecule type" value="Genomic_DNA"/>
</dbReference>
<dbReference type="PANTHER" id="PTHR43316:SF3">
    <property type="entry name" value="HALOACID DEHALOGENASE, TYPE II (AFU_ORTHOLOGUE AFUA_2G07750)-RELATED"/>
    <property type="match status" value="1"/>
</dbReference>
<organism evidence="2 3">
    <name type="scientific">Alkaliphilus hydrothermalis</name>
    <dbReference type="NCBI Taxonomy" id="1482730"/>
    <lineage>
        <taxon>Bacteria</taxon>
        <taxon>Bacillati</taxon>
        <taxon>Bacillota</taxon>
        <taxon>Clostridia</taxon>
        <taxon>Peptostreptococcales</taxon>
        <taxon>Natronincolaceae</taxon>
        <taxon>Alkaliphilus</taxon>
    </lineage>
</organism>
<dbReference type="GO" id="GO:0016787">
    <property type="term" value="F:hydrolase activity"/>
    <property type="evidence" value="ECO:0007669"/>
    <property type="project" value="UniProtKB-KW"/>
</dbReference>
<dbReference type="RefSeq" id="WP_204402223.1">
    <property type="nucleotide sequence ID" value="NZ_JAFBEE010000010.1"/>
</dbReference>
<dbReference type="InterPro" id="IPR036412">
    <property type="entry name" value="HAD-like_sf"/>
</dbReference>
<evidence type="ECO:0000313" key="2">
    <source>
        <dbReference type="EMBL" id="MBM7615252.1"/>
    </source>
</evidence>
<dbReference type="SUPFAM" id="SSF56784">
    <property type="entry name" value="HAD-like"/>
    <property type="match status" value="1"/>
</dbReference>
<dbReference type="InterPro" id="IPR023214">
    <property type="entry name" value="HAD_sf"/>
</dbReference>
<dbReference type="SFLD" id="SFLDS00003">
    <property type="entry name" value="Haloacid_Dehalogenase"/>
    <property type="match status" value="1"/>
</dbReference>